<dbReference type="Pfam" id="PF09479">
    <property type="entry name" value="Flg_new"/>
    <property type="match status" value="6"/>
</dbReference>
<dbReference type="EMBL" id="QRKC01000001">
    <property type="protein sequence ID" value="RHH80494.1"/>
    <property type="molecule type" value="Genomic_DNA"/>
</dbReference>
<dbReference type="Pfam" id="PF18998">
    <property type="entry name" value="Flg_new_2"/>
    <property type="match status" value="3"/>
</dbReference>
<evidence type="ECO:0000256" key="1">
    <source>
        <dbReference type="ARBA" id="ARBA00004196"/>
    </source>
</evidence>
<evidence type="ECO:0000259" key="2">
    <source>
        <dbReference type="Pfam" id="PF18998"/>
    </source>
</evidence>
<proteinExistence type="predicted"/>
<dbReference type="Gene3D" id="2.60.40.4270">
    <property type="entry name" value="Listeria-Bacteroides repeat domain"/>
    <property type="match status" value="5"/>
</dbReference>
<feature type="domain" description="Bacterial repeat" evidence="2">
    <location>
        <begin position="934"/>
        <end position="999"/>
    </location>
</feature>
<name>A0A414Y345_9BACT</name>
<organism evidence="3 4">
    <name type="scientific">Parabacteroides merdae</name>
    <dbReference type="NCBI Taxonomy" id="46503"/>
    <lineage>
        <taxon>Bacteria</taxon>
        <taxon>Pseudomonadati</taxon>
        <taxon>Bacteroidota</taxon>
        <taxon>Bacteroidia</taxon>
        <taxon>Bacteroidales</taxon>
        <taxon>Tannerellaceae</taxon>
        <taxon>Parabacteroides</taxon>
    </lineage>
</organism>
<dbReference type="NCBIfam" id="TIGR02543">
    <property type="entry name" value="List_Bact_rpt"/>
    <property type="match status" value="5"/>
</dbReference>
<dbReference type="Proteomes" id="UP000283732">
    <property type="component" value="Unassembled WGS sequence"/>
</dbReference>
<feature type="domain" description="Bacterial repeat" evidence="2">
    <location>
        <begin position="670"/>
        <end position="746"/>
    </location>
</feature>
<protein>
    <recommendedName>
        <fullName evidence="2">Bacterial repeat domain-containing protein</fullName>
    </recommendedName>
</protein>
<dbReference type="GO" id="GO:0030313">
    <property type="term" value="C:cell envelope"/>
    <property type="evidence" value="ECO:0007669"/>
    <property type="project" value="UniProtKB-SubCell"/>
</dbReference>
<reference evidence="3 4" key="1">
    <citation type="submission" date="2018-08" db="EMBL/GenBank/DDBJ databases">
        <title>A genome reference for cultivated species of the human gut microbiota.</title>
        <authorList>
            <person name="Zou Y."/>
            <person name="Xue W."/>
            <person name="Luo G."/>
        </authorList>
    </citation>
    <scope>NUCLEOTIDE SEQUENCE [LARGE SCALE GENOMIC DNA]</scope>
    <source>
        <strain evidence="3 4">AM16-50</strain>
    </source>
</reference>
<comment type="caution">
    <text evidence="3">The sequence shown here is derived from an EMBL/GenBank/DDBJ whole genome shotgun (WGS) entry which is preliminary data.</text>
</comment>
<comment type="subcellular location">
    <subcellularLocation>
        <location evidence="1">Cell envelope</location>
    </subcellularLocation>
</comment>
<dbReference type="InterPro" id="IPR044060">
    <property type="entry name" value="Bacterial_rp_domain"/>
</dbReference>
<dbReference type="RefSeq" id="WP_122291005.1">
    <property type="nucleotide sequence ID" value="NZ_QRKC01000001.1"/>
</dbReference>
<dbReference type="InterPro" id="IPR042229">
    <property type="entry name" value="Listeria/Bacterioides_rpt_sf"/>
</dbReference>
<feature type="domain" description="Bacterial repeat" evidence="2">
    <location>
        <begin position="1250"/>
        <end position="1316"/>
    </location>
</feature>
<evidence type="ECO:0000313" key="4">
    <source>
        <dbReference type="Proteomes" id="UP000283732"/>
    </source>
</evidence>
<dbReference type="InterPro" id="IPR013378">
    <property type="entry name" value="InlB-like_B-rpt"/>
</dbReference>
<sequence>MERNSRLIGWLVLIVGLLCSIRGEAVDVNSAQALKDALRNATVEGNVVTLTGNVNLSNTLNITGGTMILDLNGKTITYDRTGTSETATAINVNGSEVDIVIKNGTIEVLAAKGKDGSYSWGNEKNGGTGKDAVCIQRNKGTVSLCIMKLIAKPGKGGAGYHGWGVNGNDGSPGRAYTIDPNTGTVNAMIAQGSYIVGASDNDYKSDGYPGISTTSYTTTVSLINYNVTYNANGGMPQPANATYTIESSNLSLPKVSKEGYDFVGWKYGSKTYDSDKIEKEDLPTTTERASQVNMAFEAVWKALNYKIIYNTNGGEAIPEGSYTIESETITLPTPSYAKHLFKGWYTTEDCTGDPVTTIPKGSMGEKKFYAKWVSSYDILYELNGGNNPENVPNFFTEESETITLPTPIREGYTFDGWYLKNDFSGSKETEIKMGSKGDRTYYAKWVIENYELTYHLNGGVNPPDVRTSYTIETAFELPKPSREHYTFGGWFDNESLTGTAIASIVKGSTGEKEFYAKWTPVVYRITFETNGGTDQTELTYNIESETFQLPMKTKRIGYSFAGWYKDGGLTQTYGTSVVKGTYGDFTLYAKWILTKYRIEYDCYHGTNPADAPMKFTIEDNVILPVPQRDNFTFVGWHLDELLKDEVQTAIPVGTIGDRKFFAEWVMGNSVQISRPANGTITVKSGSTEVKSGDKVGANTSLTITATPASADYKLSKLVVNNTEYTTSPQTVKMPAEGGLTISAAFADPRPAASAPKITTDPVNTDYIPSGEPVTVTMEKNGECDSLLYSIDGSTPKLYTGAFQVSTITTATKTVAVQAIARKSGCKDGVTTRNITFRSGKITITFNLPKGITASNPAGGEVVEAVASGGAFEFKLIVDKNYFQTLDSIKVTANGTVITPDIYGIYTLSNQTSDVIVNVSGISGVTHLITLVQSANGMIAFTGDEDAENSRTVNHGDPVSVTAMADENYKFQSWTDGETANPRTFMAESDVTLQARFVKDSAGFSVILPELEGVTVKPLTGYSTEVKLGGKFKFYLRLEEDYNESVPVVYANDEELSVNQEVYSIYDISENIRISVDGIVRNKVKPVLQEHVSAIDVETGSDVSGLSLLTDALIVLQADAPEGQVFSKWNDGKADNPRIVTAADASQLFPLFLPKTGQGVVCVKLPVLAGAGIGAVNANAAVVAKGESVQLKLVVLPSYSQSNVKVFANGKEQDAALSLRASSETKTLFYTLSGLSEDVDVEVSGLKLNEYVVSLEQQDGGTVRASQVGMVKHGTVVTLEAAPNRGNMFVKWEDGNTLNPYRYVVTDNCTLKGSFAASNMPVGNENVSVSAVRIYAAGGCLHVQSPEVSELSVWSLEGKLIKRAGIPTGYSSYLLPAGMYMVKVGKGESVKIVIR</sequence>
<gene>
    <name evidence="3" type="ORF">DW191_05235</name>
</gene>
<accession>A0A414Y345</accession>
<evidence type="ECO:0000313" key="3">
    <source>
        <dbReference type="EMBL" id="RHH80494.1"/>
    </source>
</evidence>